<protein>
    <recommendedName>
        <fullName evidence="3">HNH endonuclease</fullName>
    </recommendedName>
</protein>
<comment type="caution">
    <text evidence="1">The sequence shown here is derived from an EMBL/GenBank/DDBJ whole genome shotgun (WGS) entry which is preliminary data.</text>
</comment>
<evidence type="ECO:0000313" key="1">
    <source>
        <dbReference type="EMBL" id="PZQ48621.1"/>
    </source>
</evidence>
<dbReference type="AlphaFoldDB" id="A0A2W5N543"/>
<dbReference type="Proteomes" id="UP000249417">
    <property type="component" value="Unassembled WGS sequence"/>
</dbReference>
<evidence type="ECO:0008006" key="3">
    <source>
        <dbReference type="Google" id="ProtNLM"/>
    </source>
</evidence>
<name>A0A2W5N543_9BACT</name>
<accession>A0A2W5N543</accession>
<dbReference type="EMBL" id="QFQB01000004">
    <property type="protein sequence ID" value="PZQ48621.1"/>
    <property type="molecule type" value="Genomic_DNA"/>
</dbReference>
<proteinExistence type="predicted"/>
<reference evidence="1 2" key="1">
    <citation type="submission" date="2017-08" db="EMBL/GenBank/DDBJ databases">
        <title>Infants hospitalized years apart are colonized by the same room-sourced microbial strains.</title>
        <authorList>
            <person name="Brooks B."/>
            <person name="Olm M.R."/>
            <person name="Firek B.A."/>
            <person name="Baker R."/>
            <person name="Thomas B.C."/>
            <person name="Morowitz M.J."/>
            <person name="Banfield J.F."/>
        </authorList>
    </citation>
    <scope>NUCLEOTIDE SEQUENCE [LARGE SCALE GENOMIC DNA]</scope>
    <source>
        <strain evidence="1">S2_005_002_R2_29</strain>
    </source>
</reference>
<gene>
    <name evidence="1" type="ORF">DI551_01230</name>
</gene>
<evidence type="ECO:0000313" key="2">
    <source>
        <dbReference type="Proteomes" id="UP000249417"/>
    </source>
</evidence>
<sequence length="231" mass="26929">MLIDPIARIKTLRHEVEDILLEQIGGLKWALYAASAEDHIKLWEKKRILERQLTFFGKVCTNLPPSLELFTFERQPRSAKDRQQLKVEFSRRVQRPFLIEVFQDKASLKTLERMNLNDHHFAEFFRNDTNLPNNSGQLLDLSVDHIVDRWLGGDNTAPNLCVVPFYLNSLKDRFVMLQVMNNQTDIISFRPRMDGQGNRVIVPYIPNGFRPPTRDILKLTHELLDHDGPCP</sequence>
<organism evidence="1 2">
    <name type="scientific">Micavibrio aeruginosavorus</name>
    <dbReference type="NCBI Taxonomy" id="349221"/>
    <lineage>
        <taxon>Bacteria</taxon>
        <taxon>Pseudomonadati</taxon>
        <taxon>Bdellovibrionota</taxon>
        <taxon>Bdellovibrionia</taxon>
        <taxon>Bdellovibrionales</taxon>
        <taxon>Pseudobdellovibrionaceae</taxon>
        <taxon>Micavibrio</taxon>
    </lineage>
</organism>